<dbReference type="Proteomes" id="UP000002820">
    <property type="component" value="Segment"/>
</dbReference>
<keyword evidence="1" id="KW-0472">Membrane</keyword>
<keyword evidence="1" id="KW-0812">Transmembrane</keyword>
<dbReference type="OrthoDB" id="31286at10239"/>
<evidence type="ECO:0000256" key="1">
    <source>
        <dbReference type="SAM" id="Phobius"/>
    </source>
</evidence>
<organism evidence="2 3">
    <name type="scientific">Nonlabens phage P12024S</name>
    <dbReference type="NCBI Taxonomy" id="1168478"/>
    <lineage>
        <taxon>Viruses</taxon>
        <taxon>Duplodnaviria</taxon>
        <taxon>Heunggongvirae</taxon>
        <taxon>Uroviricota</taxon>
        <taxon>Caudoviricetes</taxon>
        <taxon>Inhavirus</taxon>
        <taxon>Inhavirus P12024S</taxon>
    </lineage>
</organism>
<dbReference type="RefSeq" id="YP_006560354.1">
    <property type="nucleotide sequence ID" value="NC_018271.1"/>
</dbReference>
<keyword evidence="3" id="KW-1185">Reference proteome</keyword>
<proteinExistence type="predicted"/>
<reference evidence="2 3" key="1">
    <citation type="journal article" date="2012" name="J. Virol.">
        <title>Complete Genome Sequences of Two Persicivirga Bacteriophages, P12024S and P12024L.</title>
        <authorList>
            <person name="Kang I."/>
            <person name="Jang H."/>
            <person name="Cho J.C."/>
        </authorList>
    </citation>
    <scope>NUCLEOTIDE SEQUENCE [LARGE SCALE GENOMIC DNA]</scope>
</reference>
<feature type="transmembrane region" description="Helical" evidence="1">
    <location>
        <begin position="97"/>
        <end position="115"/>
    </location>
</feature>
<accession>I6S6L5</accession>
<dbReference type="KEGG" id="vg:13405293"/>
<name>I6S6L5_9CAUD</name>
<protein>
    <submittedName>
        <fullName evidence="2">Uncharacterized protein</fullName>
    </submittedName>
</protein>
<dbReference type="GeneID" id="13405293"/>
<sequence>MKDNPKLRKNGGPRTFFGNLWRAVVKNNIPLGETIVDAIDKKDVGKIFESISNDSELTEYQKEILLANLQQDVTEMEEVTKRWQSDMSSDSWWSKNIRPLSLAFLTIALFLYIILDSALEEFKIDKAWIDLLSSLLLLVYGGYYGARAVEKVAKIRKN</sequence>
<dbReference type="EMBL" id="JQ823122">
    <property type="protein sequence ID" value="AFM54675.1"/>
    <property type="molecule type" value="Genomic_DNA"/>
</dbReference>
<evidence type="ECO:0000313" key="2">
    <source>
        <dbReference type="EMBL" id="AFM54675.1"/>
    </source>
</evidence>
<gene>
    <name evidence="2" type="ORF">P12024S_14</name>
</gene>
<feature type="transmembrane region" description="Helical" evidence="1">
    <location>
        <begin position="127"/>
        <end position="146"/>
    </location>
</feature>
<evidence type="ECO:0000313" key="3">
    <source>
        <dbReference type="Proteomes" id="UP000002820"/>
    </source>
</evidence>
<keyword evidence="1" id="KW-1133">Transmembrane helix</keyword>